<evidence type="ECO:0000313" key="2">
    <source>
        <dbReference type="EMBL" id="GFT02900.1"/>
    </source>
</evidence>
<keyword evidence="3" id="KW-1185">Reference proteome</keyword>
<gene>
    <name evidence="2" type="primary">K02A2.6_377</name>
    <name evidence="2" type="ORF">NPIL_249661</name>
</gene>
<dbReference type="AlphaFoldDB" id="A0A8X6NAN2"/>
<proteinExistence type="predicted"/>
<dbReference type="EMBL" id="BMAW01007231">
    <property type="protein sequence ID" value="GFT02900.1"/>
    <property type="molecule type" value="Genomic_DNA"/>
</dbReference>
<dbReference type="OrthoDB" id="6257838at2759"/>
<name>A0A8X6NAN2_NEPPI</name>
<dbReference type="Pfam" id="PF17921">
    <property type="entry name" value="Integrase_H2C2"/>
    <property type="match status" value="1"/>
</dbReference>
<evidence type="ECO:0000313" key="3">
    <source>
        <dbReference type="Proteomes" id="UP000887013"/>
    </source>
</evidence>
<dbReference type="InterPro" id="IPR041588">
    <property type="entry name" value="Integrase_H2C2"/>
</dbReference>
<accession>A0A8X6NAN2</accession>
<sequence>MSRKQTPSLVPKSMRHLMFQASQVFSHPDIAASIDLIAKRFILPGMGGNIISMVRCCVPCQQAKETRHTKSPIGPFETNWKCCIGLYIVFN</sequence>
<protein>
    <submittedName>
        <fullName evidence="2">Uncharacterized protein K02A2.6</fullName>
    </submittedName>
</protein>
<dbReference type="Proteomes" id="UP000887013">
    <property type="component" value="Unassembled WGS sequence"/>
</dbReference>
<organism evidence="2 3">
    <name type="scientific">Nephila pilipes</name>
    <name type="common">Giant wood spider</name>
    <name type="synonym">Nephila maculata</name>
    <dbReference type="NCBI Taxonomy" id="299642"/>
    <lineage>
        <taxon>Eukaryota</taxon>
        <taxon>Metazoa</taxon>
        <taxon>Ecdysozoa</taxon>
        <taxon>Arthropoda</taxon>
        <taxon>Chelicerata</taxon>
        <taxon>Arachnida</taxon>
        <taxon>Araneae</taxon>
        <taxon>Araneomorphae</taxon>
        <taxon>Entelegynae</taxon>
        <taxon>Araneoidea</taxon>
        <taxon>Nephilidae</taxon>
        <taxon>Nephila</taxon>
    </lineage>
</organism>
<comment type="caution">
    <text evidence="2">The sequence shown here is derived from an EMBL/GenBank/DDBJ whole genome shotgun (WGS) entry which is preliminary data.</text>
</comment>
<evidence type="ECO:0000259" key="1">
    <source>
        <dbReference type="Pfam" id="PF17921"/>
    </source>
</evidence>
<dbReference type="Gene3D" id="1.10.340.70">
    <property type="match status" value="1"/>
</dbReference>
<reference evidence="2" key="1">
    <citation type="submission" date="2020-08" db="EMBL/GenBank/DDBJ databases">
        <title>Multicomponent nature underlies the extraordinary mechanical properties of spider dragline silk.</title>
        <authorList>
            <person name="Kono N."/>
            <person name="Nakamura H."/>
            <person name="Mori M."/>
            <person name="Yoshida Y."/>
            <person name="Ohtoshi R."/>
            <person name="Malay A.D."/>
            <person name="Moran D.A.P."/>
            <person name="Tomita M."/>
            <person name="Numata K."/>
            <person name="Arakawa K."/>
        </authorList>
    </citation>
    <scope>NUCLEOTIDE SEQUENCE</scope>
</reference>
<feature type="domain" description="Integrase zinc-binding" evidence="1">
    <location>
        <begin position="10"/>
        <end position="65"/>
    </location>
</feature>